<dbReference type="AlphaFoldDB" id="A0A6S7FBY1"/>
<dbReference type="InterPro" id="IPR025785">
    <property type="entry name" value="SETD3"/>
</dbReference>
<keyword evidence="4 7" id="KW-0808">Transferase</keyword>
<proteinExistence type="inferred from homology"/>
<evidence type="ECO:0000256" key="4">
    <source>
        <dbReference type="ARBA" id="ARBA00022679"/>
    </source>
</evidence>
<dbReference type="PROSITE" id="PS51565">
    <property type="entry name" value="SAM_MT85_SETD3"/>
    <property type="match status" value="1"/>
</dbReference>
<evidence type="ECO:0000256" key="5">
    <source>
        <dbReference type="ARBA" id="ARBA00022691"/>
    </source>
</evidence>
<dbReference type="InterPro" id="IPR001214">
    <property type="entry name" value="SET_dom"/>
</dbReference>
<keyword evidence="5 7" id="KW-0949">S-adenosyl-L-methionine</keyword>
<dbReference type="InterPro" id="IPR036464">
    <property type="entry name" value="Rubisco_LSMT_subst-bd_sf"/>
</dbReference>
<dbReference type="PANTHER" id="PTHR13271:SF47">
    <property type="entry name" value="ACTIN-HISTIDINE N-METHYLTRANSFERASE"/>
    <property type="match status" value="1"/>
</dbReference>
<dbReference type="GO" id="GO:0018064">
    <property type="term" value="F:protein-L-histidine N-tele-methyltransferase activity"/>
    <property type="evidence" value="ECO:0007669"/>
    <property type="project" value="UniProtKB-EC"/>
</dbReference>
<keyword evidence="6" id="KW-0009">Actin-binding</keyword>
<protein>
    <recommendedName>
        <fullName evidence="7">protein-histidine N-methyltransferase</fullName>
        <ecNumber evidence="7">2.1.1.85</ecNumber>
    </recommendedName>
</protein>
<comment type="catalytic activity">
    <reaction evidence="7">
        <text>L-histidyl-[protein] + S-adenosyl-L-methionine = N(tele)-methyl-L-histidyl-[protein] + S-adenosyl-L-homocysteine + H(+)</text>
        <dbReference type="Rhea" id="RHEA:19369"/>
        <dbReference type="Rhea" id="RHEA-COMP:9745"/>
        <dbReference type="Rhea" id="RHEA-COMP:11600"/>
        <dbReference type="ChEBI" id="CHEBI:15378"/>
        <dbReference type="ChEBI" id="CHEBI:16367"/>
        <dbReference type="ChEBI" id="CHEBI:29979"/>
        <dbReference type="ChEBI" id="CHEBI:57856"/>
        <dbReference type="ChEBI" id="CHEBI:59789"/>
        <dbReference type="EC" id="2.1.1.85"/>
    </reaction>
</comment>
<comment type="subcellular location">
    <subcellularLocation>
        <location evidence="1">Cytoplasm</location>
    </subcellularLocation>
</comment>
<dbReference type="InterPro" id="IPR015353">
    <property type="entry name" value="Rubisco_LSMT_subst-bd"/>
</dbReference>
<evidence type="ECO:0000256" key="8">
    <source>
        <dbReference type="SAM" id="MobiDB-lite"/>
    </source>
</evidence>
<dbReference type="GO" id="GO:0003779">
    <property type="term" value="F:actin binding"/>
    <property type="evidence" value="ECO:0007669"/>
    <property type="project" value="UniProtKB-KW"/>
</dbReference>
<dbReference type="Pfam" id="PF09273">
    <property type="entry name" value="Rubis-subs-bind"/>
    <property type="match status" value="1"/>
</dbReference>
<feature type="region of interest" description="Disordered" evidence="8">
    <location>
        <begin position="1"/>
        <end position="22"/>
    </location>
</feature>
<dbReference type="PROSITE" id="PS50280">
    <property type="entry name" value="SET"/>
    <property type="match status" value="1"/>
</dbReference>
<dbReference type="EMBL" id="CACRXK020000006">
    <property type="protein sequence ID" value="CAB3976635.1"/>
    <property type="molecule type" value="Genomic_DNA"/>
</dbReference>
<keyword evidence="2" id="KW-0963">Cytoplasm</keyword>
<organism evidence="9 10">
    <name type="scientific">Paramuricea clavata</name>
    <name type="common">Red gorgonian</name>
    <name type="synonym">Violescent sea-whip</name>
    <dbReference type="NCBI Taxonomy" id="317549"/>
    <lineage>
        <taxon>Eukaryota</taxon>
        <taxon>Metazoa</taxon>
        <taxon>Cnidaria</taxon>
        <taxon>Anthozoa</taxon>
        <taxon>Octocorallia</taxon>
        <taxon>Malacalcyonacea</taxon>
        <taxon>Plexauridae</taxon>
        <taxon>Paramuricea</taxon>
    </lineage>
</organism>
<dbReference type="CDD" id="cd19176">
    <property type="entry name" value="SET_SETD3"/>
    <property type="match status" value="1"/>
</dbReference>
<evidence type="ECO:0000313" key="10">
    <source>
        <dbReference type="Proteomes" id="UP001152795"/>
    </source>
</evidence>
<feature type="compositionally biased region" description="Basic and acidic residues" evidence="8">
    <location>
        <begin position="7"/>
        <end position="20"/>
    </location>
</feature>
<reference evidence="9" key="1">
    <citation type="submission" date="2020-04" db="EMBL/GenBank/DDBJ databases">
        <authorList>
            <person name="Alioto T."/>
            <person name="Alioto T."/>
            <person name="Gomez Garrido J."/>
        </authorList>
    </citation>
    <scope>NUCLEOTIDE SEQUENCE</scope>
    <source>
        <strain evidence="9">A484AB</strain>
    </source>
</reference>
<accession>A0A6S7FBY1</accession>
<dbReference type="GO" id="GO:0005737">
    <property type="term" value="C:cytoplasm"/>
    <property type="evidence" value="ECO:0007669"/>
    <property type="project" value="UniProtKB-SubCell"/>
</dbReference>
<dbReference type="Gene3D" id="3.90.1410.10">
    <property type="entry name" value="set domain protein methyltransferase, domain 1"/>
    <property type="match status" value="1"/>
</dbReference>
<evidence type="ECO:0000256" key="2">
    <source>
        <dbReference type="ARBA" id="ARBA00022490"/>
    </source>
</evidence>
<comment type="similarity">
    <text evidence="7">Belongs to the class V-like SAM-binding methyltransferase superfamily. SETD3 actin-histidine methyltransferase family.</text>
</comment>
<keyword evidence="3 7" id="KW-0489">Methyltransferase</keyword>
<dbReference type="InterPro" id="IPR046341">
    <property type="entry name" value="SET_dom_sf"/>
</dbReference>
<dbReference type="PANTHER" id="PTHR13271">
    <property type="entry name" value="UNCHARACTERIZED PUTATIVE METHYLTRANSFERASE"/>
    <property type="match status" value="1"/>
</dbReference>
<name>A0A6S7FBY1_PARCT</name>
<comment type="caution">
    <text evidence="9">The sequence shown here is derived from an EMBL/GenBank/DDBJ whole genome shotgun (WGS) entry which is preliminary data.</text>
</comment>
<dbReference type="EC" id="2.1.1.85" evidence="7"/>
<dbReference type="SUPFAM" id="SSF81822">
    <property type="entry name" value="RuBisCo LSMT C-terminal, substrate-binding domain"/>
    <property type="match status" value="1"/>
</dbReference>
<evidence type="ECO:0000256" key="1">
    <source>
        <dbReference type="ARBA" id="ARBA00004496"/>
    </source>
</evidence>
<dbReference type="SUPFAM" id="SSF82199">
    <property type="entry name" value="SET domain"/>
    <property type="match status" value="1"/>
</dbReference>
<dbReference type="Gene3D" id="3.90.1420.10">
    <property type="entry name" value="Rubisco LSMT, substrate-binding domain"/>
    <property type="match status" value="1"/>
</dbReference>
<gene>
    <name evidence="9" type="ORF">PACLA_8A077590</name>
</gene>
<evidence type="ECO:0000313" key="9">
    <source>
        <dbReference type="EMBL" id="CAB3976635.1"/>
    </source>
</evidence>
<sequence length="503" mass="57722">MGKKNRSNKDAKAKRSKPEEDAIVSSLLEKTSSLLATNAKEQWNEHVAIRELLDKIQKIQVQTEKDEKQKRSDFLPKFSEWLKENGADSENVEVYSSSDYDCGVRAVTTFQAGEKIFNIPRKLILTSEHSSSTFLGSIIETDKLLRVMPNVVLALKLLNESHEEDSFWKPYIDILPRKFSTPLFFTQEELSALQGSQVLNNVLNLYRSIARQYAYLHQIFKKIPTNNKLNFMKSFTYSQYRWAVSIVMTRQNQIPCSSGNGLHLALIPFLDMCNHCEGHFTTDYDLSTDSCVCFALYSYKPGDQVFIFYGPRSNSDFFVHSGFYYEENKHDLLHIKLGISSSDSLYTLKTQLLSQIPVNVKNLAVTNAEFPLTKDLLAFLRIFCITEDKGKQLAEETVENLQSLLCDHSVQVSKQNEKKVWSFLETRCSLLLRQYPTTKEQDDEALESCDLSENTQLAMKLRRNEKLLLIKAMSFCKDTKEHLLEDHLVIYPGPNSFLACVIL</sequence>
<dbReference type="OrthoDB" id="441812at2759"/>
<evidence type="ECO:0000256" key="3">
    <source>
        <dbReference type="ARBA" id="ARBA00022603"/>
    </source>
</evidence>
<dbReference type="GO" id="GO:0016279">
    <property type="term" value="F:protein-lysine N-methyltransferase activity"/>
    <property type="evidence" value="ECO:0007669"/>
    <property type="project" value="TreeGrafter"/>
</dbReference>
<dbReference type="GO" id="GO:0032259">
    <property type="term" value="P:methylation"/>
    <property type="evidence" value="ECO:0007669"/>
    <property type="project" value="UniProtKB-KW"/>
</dbReference>
<dbReference type="Pfam" id="PF00856">
    <property type="entry name" value="SET"/>
    <property type="match status" value="1"/>
</dbReference>
<evidence type="ECO:0000256" key="7">
    <source>
        <dbReference type="PROSITE-ProRule" id="PRU00898"/>
    </source>
</evidence>
<dbReference type="InterPro" id="IPR050600">
    <property type="entry name" value="SETD3_SETD6_MTase"/>
</dbReference>
<dbReference type="Proteomes" id="UP001152795">
    <property type="component" value="Unassembled WGS sequence"/>
</dbReference>
<evidence type="ECO:0000256" key="6">
    <source>
        <dbReference type="ARBA" id="ARBA00023203"/>
    </source>
</evidence>
<keyword evidence="10" id="KW-1185">Reference proteome</keyword>
<dbReference type="InterPro" id="IPR044428">
    <property type="entry name" value="SETD3_SET"/>
</dbReference>